<accession>A0A1T4XQC0</accession>
<dbReference type="PROSITE" id="PS51257">
    <property type="entry name" value="PROKAR_LIPOPROTEIN"/>
    <property type="match status" value="1"/>
</dbReference>
<dbReference type="OrthoDB" id="193554at2"/>
<evidence type="ECO:0000313" key="2">
    <source>
        <dbReference type="EMBL" id="SKA91759.1"/>
    </source>
</evidence>
<reference evidence="3" key="1">
    <citation type="submission" date="2017-02" db="EMBL/GenBank/DDBJ databases">
        <authorList>
            <person name="Varghese N."/>
            <person name="Submissions S."/>
        </authorList>
    </citation>
    <scope>NUCLEOTIDE SEQUENCE [LARGE SCALE GENOMIC DNA]</scope>
    <source>
        <strain evidence="3">ATCC 700200</strain>
    </source>
</reference>
<sequence>MLAALNRHLLFRAIPLLGLALVSCEGFRVPALEKLKAAENAGTATPAQPPAGDTAPGTDTSSVDLGFLLSMNYDEAKALAGNGMDLGTNGRVAAENIEVVKEDKEGQPRKVRAKGKVYLEAGSGDSAKILCQEAYINGDEAVLRGRPILQRGGTIIEGLADDTVFYFLGSRLRVIGLHRVTNPNTMLAGMPDLGPWTAGPNPLLPALSETAVPVNIREEMLKAATAEAVLQQNKHEALQQAEGAPAPWVKPGT</sequence>
<keyword evidence="3" id="KW-1185">Reference proteome</keyword>
<dbReference type="RefSeq" id="WP_078812971.1">
    <property type="nucleotide sequence ID" value="NZ_FUYE01000005.1"/>
</dbReference>
<evidence type="ECO:0000313" key="3">
    <source>
        <dbReference type="Proteomes" id="UP000190774"/>
    </source>
</evidence>
<feature type="compositionally biased region" description="Low complexity" evidence="1">
    <location>
        <begin position="41"/>
        <end position="58"/>
    </location>
</feature>
<dbReference type="AlphaFoldDB" id="A0A1T4XQC0"/>
<feature type="region of interest" description="Disordered" evidence="1">
    <location>
        <begin position="40"/>
        <end position="59"/>
    </location>
</feature>
<protein>
    <submittedName>
        <fullName evidence="2">Uncharacterized protein</fullName>
    </submittedName>
</protein>
<dbReference type="Proteomes" id="UP000190774">
    <property type="component" value="Unassembled WGS sequence"/>
</dbReference>
<evidence type="ECO:0000256" key="1">
    <source>
        <dbReference type="SAM" id="MobiDB-lite"/>
    </source>
</evidence>
<dbReference type="EMBL" id="FUYE01000005">
    <property type="protein sequence ID" value="SKA91759.1"/>
    <property type="molecule type" value="Genomic_DNA"/>
</dbReference>
<name>A0A1T4XQC0_9BACT</name>
<feature type="region of interest" description="Disordered" evidence="1">
    <location>
        <begin position="234"/>
        <end position="253"/>
    </location>
</feature>
<gene>
    <name evidence="2" type="ORF">SAMN02745166_01783</name>
</gene>
<organism evidence="2 3">
    <name type="scientific">Prosthecobacter debontii</name>
    <dbReference type="NCBI Taxonomy" id="48467"/>
    <lineage>
        <taxon>Bacteria</taxon>
        <taxon>Pseudomonadati</taxon>
        <taxon>Verrucomicrobiota</taxon>
        <taxon>Verrucomicrobiia</taxon>
        <taxon>Verrucomicrobiales</taxon>
        <taxon>Verrucomicrobiaceae</taxon>
        <taxon>Prosthecobacter</taxon>
    </lineage>
</organism>
<proteinExistence type="predicted"/>